<protein>
    <recommendedName>
        <fullName evidence="4">AP2/ERF domain-containing protein</fullName>
    </recommendedName>
</protein>
<dbReference type="InterPro" id="IPR016177">
    <property type="entry name" value="DNA-bd_dom_sf"/>
</dbReference>
<dbReference type="GO" id="GO:0003677">
    <property type="term" value="F:DNA binding"/>
    <property type="evidence" value="ECO:0007669"/>
    <property type="project" value="UniProtKB-KW"/>
</dbReference>
<dbReference type="Pfam" id="PF13455">
    <property type="entry name" value="MUG113"/>
    <property type="match status" value="1"/>
</dbReference>
<proteinExistence type="predicted"/>
<keyword evidence="2" id="KW-0238">DNA-binding</keyword>
<feature type="domain" description="AP2/ERF" evidence="4">
    <location>
        <begin position="156"/>
        <end position="215"/>
    </location>
</feature>
<keyword evidence="3" id="KW-0804">Transcription</keyword>
<keyword evidence="1" id="KW-0805">Transcription regulation</keyword>
<dbReference type="InterPro" id="IPR036955">
    <property type="entry name" value="AP2/ERF_dom_sf"/>
</dbReference>
<evidence type="ECO:0000256" key="3">
    <source>
        <dbReference type="ARBA" id="ARBA00023163"/>
    </source>
</evidence>
<sequence>MIKDRSKPGHYKIGMAHIPDRRLRNLNTSSSEKSLKIYHEIESYDCELLEKTVHGILKPFNVNGRKEWFYLNDKDVTYALHVLYTTQQFLNQYNHTSSEDYSNFFDHHKEKQLQQILNELEQNDTRIDNQHEPTNPITETNIYKLTGQQLKNKTCTYKGVFWSRDKNKWRAALKMHYNEVFLGYFDTEVEGAKAYNDYALYFNQTQNTNYTLNVIPDYTPTPRNVPEENKAQVQERTTSQYNGVSYDDKRQYYVVSIKYKTKTYHLGNHTDPIECAKLYNQQALYYNTCFNTNYVLNDIPNYTTVANNIFEQIQNHKSSRKTSKHYGVTF</sequence>
<organism evidence="5">
    <name type="scientific">viral metagenome</name>
    <dbReference type="NCBI Taxonomy" id="1070528"/>
    <lineage>
        <taxon>unclassified sequences</taxon>
        <taxon>metagenomes</taxon>
        <taxon>organismal metagenomes</taxon>
    </lineage>
</organism>
<dbReference type="SUPFAM" id="SSF54171">
    <property type="entry name" value="DNA-binding domain"/>
    <property type="match status" value="1"/>
</dbReference>
<dbReference type="GO" id="GO:0003700">
    <property type="term" value="F:DNA-binding transcription factor activity"/>
    <property type="evidence" value="ECO:0007669"/>
    <property type="project" value="InterPro"/>
</dbReference>
<dbReference type="PROSITE" id="PS51032">
    <property type="entry name" value="AP2_ERF"/>
    <property type="match status" value="1"/>
</dbReference>
<name>A0A6C0H6C0_9ZZZZ</name>
<dbReference type="AlphaFoldDB" id="A0A6C0H6C0"/>
<evidence type="ECO:0000256" key="2">
    <source>
        <dbReference type="ARBA" id="ARBA00023125"/>
    </source>
</evidence>
<reference evidence="5" key="1">
    <citation type="journal article" date="2020" name="Nature">
        <title>Giant virus diversity and host interactions through global metagenomics.</title>
        <authorList>
            <person name="Schulz F."/>
            <person name="Roux S."/>
            <person name="Paez-Espino D."/>
            <person name="Jungbluth S."/>
            <person name="Walsh D.A."/>
            <person name="Denef V.J."/>
            <person name="McMahon K.D."/>
            <person name="Konstantinidis K.T."/>
            <person name="Eloe-Fadrosh E.A."/>
            <person name="Kyrpides N.C."/>
            <person name="Woyke T."/>
        </authorList>
    </citation>
    <scope>NUCLEOTIDE SEQUENCE</scope>
    <source>
        <strain evidence="5">GVMAG-M-3300023179-73</strain>
    </source>
</reference>
<dbReference type="InterPro" id="IPR001471">
    <property type="entry name" value="AP2/ERF_dom"/>
</dbReference>
<dbReference type="InterPro" id="IPR018306">
    <property type="entry name" value="Phage_T5_Orf172_DNA-bd"/>
</dbReference>
<evidence type="ECO:0000256" key="1">
    <source>
        <dbReference type="ARBA" id="ARBA00023015"/>
    </source>
</evidence>
<evidence type="ECO:0000259" key="4">
    <source>
        <dbReference type="PROSITE" id="PS51032"/>
    </source>
</evidence>
<accession>A0A6C0H6C0</accession>
<dbReference type="SMART" id="SM00974">
    <property type="entry name" value="T5orf172"/>
    <property type="match status" value="1"/>
</dbReference>
<dbReference type="Gene3D" id="3.30.730.10">
    <property type="entry name" value="AP2/ERF domain"/>
    <property type="match status" value="1"/>
</dbReference>
<evidence type="ECO:0000313" key="5">
    <source>
        <dbReference type="EMBL" id="QHT76098.1"/>
    </source>
</evidence>
<dbReference type="EMBL" id="MN739889">
    <property type="protein sequence ID" value="QHT76098.1"/>
    <property type="molecule type" value="Genomic_DNA"/>
</dbReference>